<dbReference type="EMBL" id="PDOA01000035">
    <property type="protein sequence ID" value="PWC26502.1"/>
    <property type="molecule type" value="Genomic_DNA"/>
</dbReference>
<dbReference type="SUPFAM" id="SSF47413">
    <property type="entry name" value="lambda repressor-like DNA-binding domains"/>
    <property type="match status" value="1"/>
</dbReference>
<dbReference type="Gene3D" id="1.10.260.40">
    <property type="entry name" value="lambda repressor-like DNA-binding domains"/>
    <property type="match status" value="1"/>
</dbReference>
<dbReference type="GO" id="GO:0003677">
    <property type="term" value="F:DNA binding"/>
    <property type="evidence" value="ECO:0007669"/>
    <property type="project" value="InterPro"/>
</dbReference>
<protein>
    <submittedName>
        <fullName evidence="2">Transcriptional regulator</fullName>
    </submittedName>
</protein>
<proteinExistence type="predicted"/>
<dbReference type="InterPro" id="IPR010982">
    <property type="entry name" value="Lambda_DNA-bd_dom_sf"/>
</dbReference>
<dbReference type="RefSeq" id="WP_109519241.1">
    <property type="nucleotide sequence ID" value="NZ_PDOA01000035.1"/>
</dbReference>
<dbReference type="CDD" id="cd00093">
    <property type="entry name" value="HTH_XRE"/>
    <property type="match status" value="1"/>
</dbReference>
<sequence>MAHIQPITETDETVTLSRIDFERLVAAAEDAMDRAALHQQEAREAAEGREAARADYLPADLVKRLLAGESPVRIWREHRGMSGRALATAAGVNAVYLGEIERGRKPGSAAAIIAIACVLGVEPAELVE</sequence>
<gene>
    <name evidence="2" type="ORF">CR165_22915</name>
</gene>
<feature type="domain" description="HTH cro/C1-type" evidence="1">
    <location>
        <begin position="72"/>
        <end position="126"/>
    </location>
</feature>
<reference evidence="3" key="1">
    <citation type="submission" date="2017-10" db="EMBL/GenBank/DDBJ databases">
        <authorList>
            <person name="Toshchakov S.V."/>
            <person name="Goeva M.A."/>
        </authorList>
    </citation>
    <scope>NUCLEOTIDE SEQUENCE [LARGE SCALE GENOMIC DNA]</scope>
    <source>
        <strain evidence="3">JR1/69-1-13</strain>
    </source>
</reference>
<keyword evidence="3" id="KW-1185">Reference proteome</keyword>
<comment type="caution">
    <text evidence="2">The sequence shown here is derived from an EMBL/GenBank/DDBJ whole genome shotgun (WGS) entry which is preliminary data.</text>
</comment>
<dbReference type="Proteomes" id="UP000245048">
    <property type="component" value="Unassembled WGS sequence"/>
</dbReference>
<organism evidence="2 3">
    <name type="scientific">Teichococcus aestuarii</name>
    <dbReference type="NCBI Taxonomy" id="568898"/>
    <lineage>
        <taxon>Bacteria</taxon>
        <taxon>Pseudomonadati</taxon>
        <taxon>Pseudomonadota</taxon>
        <taxon>Alphaproteobacteria</taxon>
        <taxon>Acetobacterales</taxon>
        <taxon>Roseomonadaceae</taxon>
        <taxon>Roseomonas</taxon>
    </lineage>
</organism>
<dbReference type="OrthoDB" id="7281843at2"/>
<evidence type="ECO:0000313" key="2">
    <source>
        <dbReference type="EMBL" id="PWC26502.1"/>
    </source>
</evidence>
<evidence type="ECO:0000259" key="1">
    <source>
        <dbReference type="PROSITE" id="PS50943"/>
    </source>
</evidence>
<accession>A0A2U1UXX1</accession>
<evidence type="ECO:0000313" key="3">
    <source>
        <dbReference type="Proteomes" id="UP000245048"/>
    </source>
</evidence>
<dbReference type="Pfam" id="PF13560">
    <property type="entry name" value="HTH_31"/>
    <property type="match status" value="1"/>
</dbReference>
<dbReference type="InterPro" id="IPR001387">
    <property type="entry name" value="Cro/C1-type_HTH"/>
</dbReference>
<dbReference type="AlphaFoldDB" id="A0A2U1UXX1"/>
<name>A0A2U1UXX1_9PROT</name>
<dbReference type="PROSITE" id="PS50943">
    <property type="entry name" value="HTH_CROC1"/>
    <property type="match status" value="1"/>
</dbReference>
<dbReference type="SMART" id="SM00530">
    <property type="entry name" value="HTH_XRE"/>
    <property type="match status" value="1"/>
</dbReference>